<dbReference type="Pfam" id="PF00889">
    <property type="entry name" value="EF_TS"/>
    <property type="match status" value="1"/>
</dbReference>
<accession>A0A914UU62</accession>
<keyword evidence="6" id="KW-1185">Reference proteome</keyword>
<dbReference type="HAMAP" id="MF_00050">
    <property type="entry name" value="EF_Ts"/>
    <property type="match status" value="1"/>
</dbReference>
<dbReference type="PANTHER" id="PTHR11741">
    <property type="entry name" value="ELONGATION FACTOR TS"/>
    <property type="match status" value="1"/>
</dbReference>
<feature type="domain" description="Translation elongation factor EFTs/EF1B dimerisation" evidence="5">
    <location>
        <begin position="96"/>
        <end position="119"/>
    </location>
</feature>
<dbReference type="GO" id="GO:0070125">
    <property type="term" value="P:mitochondrial translational elongation"/>
    <property type="evidence" value="ECO:0007669"/>
    <property type="project" value="TreeGrafter"/>
</dbReference>
<dbReference type="GO" id="GO:0005739">
    <property type="term" value="C:mitochondrion"/>
    <property type="evidence" value="ECO:0007669"/>
    <property type="project" value="UniProtKB-SubCell"/>
</dbReference>
<comment type="function">
    <text evidence="4">Associates with the EF-Tu.GDP complex and induces the exchange of GDP to GTP. It remains bound to the aminoacyl-tRNA.EF-Tu.GTP complex up to the GTP hydrolysis stage on the ribosome.</text>
</comment>
<keyword evidence="2 4" id="KW-0251">Elongation factor</keyword>
<comment type="similarity">
    <text evidence="1 4">Belongs to the EF-Ts family.</text>
</comment>
<dbReference type="Proteomes" id="UP000887566">
    <property type="component" value="Unplaced"/>
</dbReference>
<dbReference type="GO" id="GO:0003746">
    <property type="term" value="F:translation elongation factor activity"/>
    <property type="evidence" value="ECO:0007669"/>
    <property type="project" value="UniProtKB-UniRule"/>
</dbReference>
<dbReference type="Gene3D" id="3.30.479.20">
    <property type="entry name" value="Elongation factor Ts, dimerisation domain"/>
    <property type="match status" value="1"/>
</dbReference>
<evidence type="ECO:0000256" key="4">
    <source>
        <dbReference type="HAMAP-Rule" id="MF_03135"/>
    </source>
</evidence>
<name>A0A914UU62_9BILA</name>
<dbReference type="Pfam" id="PF25025">
    <property type="entry name" value="EF-Ts_N"/>
    <property type="match status" value="1"/>
</dbReference>
<proteinExistence type="inferred from homology"/>
<evidence type="ECO:0000256" key="2">
    <source>
        <dbReference type="ARBA" id="ARBA00022768"/>
    </source>
</evidence>
<organism evidence="6 7">
    <name type="scientific">Plectus sambesii</name>
    <dbReference type="NCBI Taxonomy" id="2011161"/>
    <lineage>
        <taxon>Eukaryota</taxon>
        <taxon>Metazoa</taxon>
        <taxon>Ecdysozoa</taxon>
        <taxon>Nematoda</taxon>
        <taxon>Chromadorea</taxon>
        <taxon>Plectida</taxon>
        <taxon>Plectina</taxon>
        <taxon>Plectoidea</taxon>
        <taxon>Plectidae</taxon>
        <taxon>Plectus</taxon>
    </lineage>
</organism>
<evidence type="ECO:0000313" key="7">
    <source>
        <dbReference type="WBParaSite" id="PSAMB.scaffold12660size2653.g35021.t1"/>
    </source>
</evidence>
<dbReference type="InterPro" id="IPR001816">
    <property type="entry name" value="Transl_elong_EFTs/EF1B"/>
</dbReference>
<comment type="subcellular location">
    <subcellularLocation>
        <location evidence="4">Mitochondrion</location>
    </subcellularLocation>
</comment>
<dbReference type="SUPFAM" id="SSF54713">
    <property type="entry name" value="Elongation factor Ts (EF-Ts), dimerisation domain"/>
    <property type="match status" value="1"/>
</dbReference>
<dbReference type="WBParaSite" id="PSAMB.scaffold12660size2653.g35021.t1">
    <property type="protein sequence ID" value="PSAMB.scaffold12660size2653.g35021.t1"/>
    <property type="gene ID" value="PSAMB.scaffold12660size2653.g35021"/>
</dbReference>
<dbReference type="InterPro" id="IPR009060">
    <property type="entry name" value="UBA-like_sf"/>
</dbReference>
<dbReference type="PROSITE" id="PS01127">
    <property type="entry name" value="EF_TS_2"/>
    <property type="match status" value="1"/>
</dbReference>
<dbReference type="Gene3D" id="1.10.8.10">
    <property type="entry name" value="DNA helicase RuvA subunit, C-terminal domain"/>
    <property type="match status" value="1"/>
</dbReference>
<protein>
    <recommendedName>
        <fullName evidence="4">Elongation factor Ts, mitochondrial</fullName>
        <shortName evidence="4">EF-Ts</shortName>
        <shortName evidence="4">EF-TsMt</shortName>
    </recommendedName>
</protein>
<dbReference type="InterPro" id="IPR014039">
    <property type="entry name" value="Transl_elong_EFTs/EF1B_dimer"/>
</dbReference>
<evidence type="ECO:0000259" key="5">
    <source>
        <dbReference type="Pfam" id="PF00889"/>
    </source>
</evidence>
<evidence type="ECO:0000256" key="3">
    <source>
        <dbReference type="ARBA" id="ARBA00022917"/>
    </source>
</evidence>
<keyword evidence="3 4" id="KW-0648">Protein biosynthesis</keyword>
<reference evidence="7" key="1">
    <citation type="submission" date="2022-11" db="UniProtKB">
        <authorList>
            <consortium name="WormBaseParasite"/>
        </authorList>
    </citation>
    <scope>IDENTIFICATION</scope>
</reference>
<keyword evidence="4" id="KW-0496">Mitochondrion</keyword>
<evidence type="ECO:0000256" key="1">
    <source>
        <dbReference type="ARBA" id="ARBA00005532"/>
    </source>
</evidence>
<dbReference type="PANTHER" id="PTHR11741:SF0">
    <property type="entry name" value="ELONGATION FACTOR TS, MITOCHONDRIAL"/>
    <property type="match status" value="1"/>
</dbReference>
<dbReference type="AlphaFoldDB" id="A0A914UU62"/>
<sequence length="124" mass="14239">MHRLFRPVATFGRRLATSSAAPKIDKEALMELRRRTRYSFINCRKALQEFGPNRLPEAEKWLHELARKEGWEKSTKLSHRSTKQGLVGVATEKNVAVIVEVNCETDFVAKAADFKSLVSYSHFF</sequence>
<dbReference type="InterPro" id="IPR018101">
    <property type="entry name" value="Transl_elong_Ts_CS"/>
</dbReference>
<dbReference type="SUPFAM" id="SSF46934">
    <property type="entry name" value="UBA-like"/>
    <property type="match status" value="1"/>
</dbReference>
<evidence type="ECO:0000313" key="6">
    <source>
        <dbReference type="Proteomes" id="UP000887566"/>
    </source>
</evidence>
<dbReference type="InterPro" id="IPR036402">
    <property type="entry name" value="EF-Ts_dimer_sf"/>
</dbReference>